<dbReference type="Gramene" id="fgenesh1_pg.C_scaffold_7003005">
    <property type="protein sequence ID" value="fgenesh1_pg.C_scaffold_7003005"/>
    <property type="gene ID" value="fgenesh1_pg.C_scaffold_7003005"/>
</dbReference>
<sequence>MAVVTKEVMMEKIRPMVVEIKKKKRKEYDNSKNRTIFGSKKPMYESKDSCSNCRTYDDGLWRILKSEKIKKIWTRMTYVTVEGDMWRICCNVRGNKDCGGGSGVEGDVDDEED</sequence>
<evidence type="ECO:0000313" key="1">
    <source>
        <dbReference type="EMBL" id="EFH46896.1"/>
    </source>
</evidence>
<reference evidence="2" key="1">
    <citation type="journal article" date="2011" name="Nat. Genet.">
        <title>The Arabidopsis lyrata genome sequence and the basis of rapid genome size change.</title>
        <authorList>
            <person name="Hu T.T."/>
            <person name="Pattyn P."/>
            <person name="Bakker E.G."/>
            <person name="Cao J."/>
            <person name="Cheng J.-F."/>
            <person name="Clark R.M."/>
            <person name="Fahlgren N."/>
            <person name="Fawcett J.A."/>
            <person name="Grimwood J."/>
            <person name="Gundlach H."/>
            <person name="Haberer G."/>
            <person name="Hollister J.D."/>
            <person name="Ossowski S."/>
            <person name="Ottilar R.P."/>
            <person name="Salamov A.A."/>
            <person name="Schneeberger K."/>
            <person name="Spannagl M."/>
            <person name="Wang X."/>
            <person name="Yang L."/>
            <person name="Nasrallah M.E."/>
            <person name="Bergelson J."/>
            <person name="Carrington J.C."/>
            <person name="Gaut B.S."/>
            <person name="Schmutz J."/>
            <person name="Mayer K.F.X."/>
            <person name="Van de Peer Y."/>
            <person name="Grigoriev I.V."/>
            <person name="Nordborg M."/>
            <person name="Weigel D."/>
            <person name="Guo Y.-L."/>
        </authorList>
    </citation>
    <scope>NUCLEOTIDE SEQUENCE [LARGE SCALE GENOMIC DNA]</scope>
    <source>
        <strain evidence="2">cv. MN47</strain>
    </source>
</reference>
<protein>
    <submittedName>
        <fullName evidence="1">Predicted protein</fullName>
    </submittedName>
</protein>
<accession>D7MIV6</accession>
<keyword evidence="2" id="KW-1185">Reference proteome</keyword>
<gene>
    <name evidence="1" type="ORF">ARALYDRAFT_355832</name>
</gene>
<dbReference type="HOGENOM" id="CLU_2136925_0_0_1"/>
<proteinExistence type="predicted"/>
<evidence type="ECO:0000313" key="2">
    <source>
        <dbReference type="Proteomes" id="UP000008694"/>
    </source>
</evidence>
<dbReference type="AlphaFoldDB" id="D7MIV6"/>
<name>D7MIV6_ARALL</name>
<dbReference type="Proteomes" id="UP000008694">
    <property type="component" value="Unassembled WGS sequence"/>
</dbReference>
<dbReference type="EMBL" id="GL348719">
    <property type="protein sequence ID" value="EFH46896.1"/>
    <property type="molecule type" value="Genomic_DNA"/>
</dbReference>
<organism evidence="2">
    <name type="scientific">Arabidopsis lyrata subsp. lyrata</name>
    <name type="common">Lyre-leaved rock-cress</name>
    <dbReference type="NCBI Taxonomy" id="81972"/>
    <lineage>
        <taxon>Eukaryota</taxon>
        <taxon>Viridiplantae</taxon>
        <taxon>Streptophyta</taxon>
        <taxon>Embryophyta</taxon>
        <taxon>Tracheophyta</taxon>
        <taxon>Spermatophyta</taxon>
        <taxon>Magnoliopsida</taxon>
        <taxon>eudicotyledons</taxon>
        <taxon>Gunneridae</taxon>
        <taxon>Pentapetalae</taxon>
        <taxon>rosids</taxon>
        <taxon>malvids</taxon>
        <taxon>Brassicales</taxon>
        <taxon>Brassicaceae</taxon>
        <taxon>Camelineae</taxon>
        <taxon>Arabidopsis</taxon>
    </lineage>
</organism>